<gene>
    <name evidence="3" type="ORF">LZ24_00323</name>
</gene>
<dbReference type="EMBL" id="VLLC01000002">
    <property type="protein sequence ID" value="TWI76702.1"/>
    <property type="molecule type" value="Genomic_DNA"/>
</dbReference>
<sequence>MATLIKIGNSQGIRIPKALIEQAGLEDRQLEFKIIDNGLLIKPVKKNREGWKEAFDKALTANELIEADQVWLDAPLADEGDRGGKKRCSQI</sequence>
<protein>
    <submittedName>
        <fullName evidence="3">Antitoxin MazE</fullName>
    </submittedName>
</protein>
<name>A0A562S5Y7_9BACT</name>
<dbReference type="InterPro" id="IPR037914">
    <property type="entry name" value="SpoVT-AbrB_sf"/>
</dbReference>
<dbReference type="OrthoDB" id="9795766at2"/>
<dbReference type="SMART" id="SM00966">
    <property type="entry name" value="SpoVT_AbrB"/>
    <property type="match status" value="1"/>
</dbReference>
<dbReference type="InterPro" id="IPR007159">
    <property type="entry name" value="SpoVT-AbrB_dom"/>
</dbReference>
<dbReference type="SUPFAM" id="SSF89447">
    <property type="entry name" value="AbrB/MazE/MraZ-like"/>
    <property type="match status" value="1"/>
</dbReference>
<keyword evidence="4" id="KW-1185">Reference proteome</keyword>
<evidence type="ECO:0000313" key="3">
    <source>
        <dbReference type="EMBL" id="TWI76702.1"/>
    </source>
</evidence>
<proteinExistence type="predicted"/>
<accession>A0A562S5Y7</accession>
<evidence type="ECO:0000259" key="2">
    <source>
        <dbReference type="PROSITE" id="PS51740"/>
    </source>
</evidence>
<dbReference type="GO" id="GO:0003677">
    <property type="term" value="F:DNA binding"/>
    <property type="evidence" value="ECO:0007669"/>
    <property type="project" value="UniProtKB-UniRule"/>
</dbReference>
<dbReference type="PROSITE" id="PS51740">
    <property type="entry name" value="SPOVT_ABRB"/>
    <property type="match status" value="1"/>
</dbReference>
<reference evidence="3 4" key="1">
    <citation type="submission" date="2019-07" db="EMBL/GenBank/DDBJ databases">
        <title>Genome sequencing of 100 strains of the haloalkaliphilic chemolithoautotrophic sulfur-oxidizing bacterium Thioalkalivibrio.</title>
        <authorList>
            <person name="Muyzer G."/>
        </authorList>
    </citation>
    <scope>NUCLEOTIDE SEQUENCE [LARGE SCALE GENOMIC DNA]</scope>
    <source>
        <strain evidence="3 4">ASO4-4</strain>
    </source>
</reference>
<feature type="domain" description="SpoVT-AbrB" evidence="2">
    <location>
        <begin position="2"/>
        <end position="46"/>
    </location>
</feature>
<dbReference type="AlphaFoldDB" id="A0A562S5Y7"/>
<dbReference type="Proteomes" id="UP000318307">
    <property type="component" value="Unassembled WGS sequence"/>
</dbReference>
<evidence type="ECO:0000256" key="1">
    <source>
        <dbReference type="PROSITE-ProRule" id="PRU01076"/>
    </source>
</evidence>
<evidence type="ECO:0000313" key="4">
    <source>
        <dbReference type="Proteomes" id="UP000318307"/>
    </source>
</evidence>
<dbReference type="RefSeq" id="WP_144681662.1">
    <property type="nucleotide sequence ID" value="NZ_VLLC01000002.1"/>
</dbReference>
<dbReference type="Gene3D" id="2.10.260.10">
    <property type="match status" value="1"/>
</dbReference>
<comment type="caution">
    <text evidence="3">The sequence shown here is derived from an EMBL/GenBank/DDBJ whole genome shotgun (WGS) entry which is preliminary data.</text>
</comment>
<organism evidence="3 4">
    <name type="scientific">Desulfobotulus alkaliphilus</name>
    <dbReference type="NCBI Taxonomy" id="622671"/>
    <lineage>
        <taxon>Bacteria</taxon>
        <taxon>Pseudomonadati</taxon>
        <taxon>Thermodesulfobacteriota</taxon>
        <taxon>Desulfobacteria</taxon>
        <taxon>Desulfobacterales</taxon>
        <taxon>Desulfobacteraceae</taxon>
        <taxon>Desulfobotulus</taxon>
    </lineage>
</organism>
<dbReference type="Pfam" id="PF04014">
    <property type="entry name" value="MazE_antitoxin"/>
    <property type="match status" value="1"/>
</dbReference>
<keyword evidence="1" id="KW-0238">DNA-binding</keyword>